<accession>K7G919</accession>
<evidence type="ECO:0000313" key="4">
    <source>
        <dbReference type="Proteomes" id="UP000007267"/>
    </source>
</evidence>
<organism evidence="3 4">
    <name type="scientific">Pelodiscus sinensis</name>
    <name type="common">Chinese softshell turtle</name>
    <name type="synonym">Trionyx sinensis</name>
    <dbReference type="NCBI Taxonomy" id="13735"/>
    <lineage>
        <taxon>Eukaryota</taxon>
        <taxon>Metazoa</taxon>
        <taxon>Chordata</taxon>
        <taxon>Craniata</taxon>
        <taxon>Vertebrata</taxon>
        <taxon>Euteleostomi</taxon>
        <taxon>Archelosauria</taxon>
        <taxon>Testudinata</taxon>
        <taxon>Testudines</taxon>
        <taxon>Cryptodira</taxon>
        <taxon>Trionychia</taxon>
        <taxon>Trionychidae</taxon>
        <taxon>Pelodiscus</taxon>
    </lineage>
</organism>
<dbReference type="Pfam" id="PF03184">
    <property type="entry name" value="DDE_1"/>
    <property type="match status" value="1"/>
</dbReference>
<dbReference type="eggNOG" id="KOG3105">
    <property type="taxonomic scope" value="Eukaryota"/>
</dbReference>
<reference evidence="3" key="3">
    <citation type="submission" date="2025-08" db="UniProtKB">
        <authorList>
            <consortium name="Ensembl"/>
        </authorList>
    </citation>
    <scope>IDENTIFICATION</scope>
</reference>
<sequence length="374" mass="42597">DKGLKKKKTSQLMQEFGVGSSTIYDVKAQKADLMKFMSGAETSKAIEKCRTLHKPKSESIFSLKHSKGVPISGPMLMEKDFYQQMKVGWLACFKMQHSVRTLHVSREKHLLIMTPQNNIVFFKKLVGKHDVTQADETGLFWCCLLTSTLPGVAKASAPGFKRNKDHITLLTCANAAGTHNQLLVVLKFKQPTAFKGIVHLPVEYKAPSNVWIDCEEIVLYWFFHIFVSALKDYLKELGVPADTKIWFLDNCQVHPSKAKLVFGNIFMVFLPANVTSLTLPMNWGIIKNLKVIYRRDFMGKQLNSEGTIQKFQSWYSIKDAVFSEDMPGLLSAYDFKENMEKLWVEVIFVEGSSDEEEFQGFNIRPKGRVLHVLQ</sequence>
<evidence type="ECO:0000259" key="1">
    <source>
        <dbReference type="Pfam" id="PF03184"/>
    </source>
</evidence>
<proteinExistence type="predicted"/>
<dbReference type="Pfam" id="PF04218">
    <property type="entry name" value="CENP-B_N"/>
    <property type="match status" value="1"/>
</dbReference>
<dbReference type="EMBL" id="AGCU01053504">
    <property type="status" value="NOT_ANNOTATED_CDS"/>
    <property type="molecule type" value="Genomic_DNA"/>
</dbReference>
<dbReference type="Ensembl" id="ENSPSIT00000016857.1">
    <property type="protein sequence ID" value="ENSPSIP00000016780.1"/>
    <property type="gene ID" value="ENSPSIG00000014919.1"/>
</dbReference>
<reference evidence="4" key="1">
    <citation type="submission" date="2011-10" db="EMBL/GenBank/DDBJ databases">
        <authorList>
            <consortium name="Soft-shell Turtle Genome Consortium"/>
        </authorList>
    </citation>
    <scope>NUCLEOTIDE SEQUENCE [LARGE SCALE GENOMIC DNA]</scope>
    <source>
        <strain evidence="4">Daiwa-1</strain>
    </source>
</reference>
<dbReference type="InterPro" id="IPR050863">
    <property type="entry name" value="CenT-Element_Derived"/>
</dbReference>
<protein>
    <submittedName>
        <fullName evidence="3">Uncharacterized protein</fullName>
    </submittedName>
</protein>
<reference evidence="4" key="2">
    <citation type="journal article" date="2013" name="Nat. Genet.">
        <title>The draft genomes of soft-shell turtle and green sea turtle yield insights into the development and evolution of the turtle-specific body plan.</title>
        <authorList>
            <person name="Wang Z."/>
            <person name="Pascual-Anaya J."/>
            <person name="Zadissa A."/>
            <person name="Li W."/>
            <person name="Niimura Y."/>
            <person name="Huang Z."/>
            <person name="Li C."/>
            <person name="White S."/>
            <person name="Xiong Z."/>
            <person name="Fang D."/>
            <person name="Wang B."/>
            <person name="Ming Y."/>
            <person name="Chen Y."/>
            <person name="Zheng Y."/>
            <person name="Kuraku S."/>
            <person name="Pignatelli M."/>
            <person name="Herrero J."/>
            <person name="Beal K."/>
            <person name="Nozawa M."/>
            <person name="Li Q."/>
            <person name="Wang J."/>
            <person name="Zhang H."/>
            <person name="Yu L."/>
            <person name="Shigenobu S."/>
            <person name="Wang J."/>
            <person name="Liu J."/>
            <person name="Flicek P."/>
            <person name="Searle S."/>
            <person name="Wang J."/>
            <person name="Kuratani S."/>
            <person name="Yin Y."/>
            <person name="Aken B."/>
            <person name="Zhang G."/>
            <person name="Irie N."/>
        </authorList>
    </citation>
    <scope>NUCLEOTIDE SEQUENCE [LARGE SCALE GENOMIC DNA]</scope>
    <source>
        <strain evidence="4">Daiwa-1</strain>
    </source>
</reference>
<dbReference type="GO" id="GO:0005634">
    <property type="term" value="C:nucleus"/>
    <property type="evidence" value="ECO:0007669"/>
    <property type="project" value="TreeGrafter"/>
</dbReference>
<feature type="domain" description="HTH psq-type" evidence="2">
    <location>
        <begin position="11"/>
        <end position="36"/>
    </location>
</feature>
<dbReference type="Proteomes" id="UP000007267">
    <property type="component" value="Unassembled WGS sequence"/>
</dbReference>
<keyword evidence="4" id="KW-1185">Reference proteome</keyword>
<dbReference type="InterPro" id="IPR007889">
    <property type="entry name" value="HTH_Psq"/>
</dbReference>
<dbReference type="PANTHER" id="PTHR19303:SF11">
    <property type="entry name" value="JERKY PROTEIN HOMOLOG"/>
    <property type="match status" value="1"/>
</dbReference>
<evidence type="ECO:0000259" key="2">
    <source>
        <dbReference type="Pfam" id="PF04218"/>
    </source>
</evidence>
<dbReference type="GO" id="GO:0003677">
    <property type="term" value="F:DNA binding"/>
    <property type="evidence" value="ECO:0007669"/>
    <property type="project" value="InterPro"/>
</dbReference>
<dbReference type="HOGENOM" id="CLU_018294_1_1_1"/>
<name>K7G919_PELSI</name>
<reference evidence="3" key="4">
    <citation type="submission" date="2025-09" db="UniProtKB">
        <authorList>
            <consortium name="Ensembl"/>
        </authorList>
    </citation>
    <scope>IDENTIFICATION</scope>
</reference>
<dbReference type="InterPro" id="IPR004875">
    <property type="entry name" value="DDE_SF_endonuclease_dom"/>
</dbReference>
<dbReference type="GeneTree" id="ENSGT00940000162277"/>
<dbReference type="PANTHER" id="PTHR19303">
    <property type="entry name" value="TRANSPOSON"/>
    <property type="match status" value="1"/>
</dbReference>
<feature type="domain" description="DDE-1" evidence="1">
    <location>
        <begin position="164"/>
        <end position="321"/>
    </location>
</feature>
<evidence type="ECO:0000313" key="3">
    <source>
        <dbReference type="Ensembl" id="ENSPSIP00000016780.1"/>
    </source>
</evidence>
<dbReference type="AlphaFoldDB" id="K7G919"/>